<protein>
    <submittedName>
        <fullName evidence="1">Uncharacterized protein</fullName>
    </submittedName>
</protein>
<dbReference type="KEGG" id="hhg:XM38_019650"/>
<name>A0A1Z3HL68_9CYAN</name>
<dbReference type="STRING" id="1641165.XM38_24975"/>
<dbReference type="RefSeq" id="WP_080813656.1">
    <property type="nucleotide sequence ID" value="NZ_CP021983.2"/>
</dbReference>
<evidence type="ECO:0000313" key="1">
    <source>
        <dbReference type="EMBL" id="ASC71016.1"/>
    </source>
</evidence>
<accession>A0A1Z3HL68</accession>
<dbReference type="Proteomes" id="UP000191901">
    <property type="component" value="Chromosome"/>
</dbReference>
<gene>
    <name evidence="1" type="ORF">XM38_019650</name>
</gene>
<dbReference type="OrthoDB" id="427912at2"/>
<dbReference type="EMBL" id="CP021983">
    <property type="protein sequence ID" value="ASC71016.1"/>
    <property type="molecule type" value="Genomic_DNA"/>
</dbReference>
<organism evidence="1 2">
    <name type="scientific">Halomicronema hongdechloris C2206</name>
    <dbReference type="NCBI Taxonomy" id="1641165"/>
    <lineage>
        <taxon>Bacteria</taxon>
        <taxon>Bacillati</taxon>
        <taxon>Cyanobacteriota</taxon>
        <taxon>Cyanophyceae</taxon>
        <taxon>Nodosilineales</taxon>
        <taxon>Nodosilineaceae</taxon>
        <taxon>Halomicronema</taxon>
    </lineage>
</organism>
<dbReference type="AlphaFoldDB" id="A0A1Z3HL68"/>
<keyword evidence="2" id="KW-1185">Reference proteome</keyword>
<reference evidence="1 2" key="1">
    <citation type="journal article" date="2016" name="Biochim. Biophys. Acta">
        <title>Characterization of red-shifted phycobilisomes isolated from the chlorophyll f-containing cyanobacterium Halomicronema hongdechloris.</title>
        <authorList>
            <person name="Li Y."/>
            <person name="Lin Y."/>
            <person name="Garvey C.J."/>
            <person name="Birch D."/>
            <person name="Corkery R.W."/>
            <person name="Loughlin P.C."/>
            <person name="Scheer H."/>
            <person name="Willows R.D."/>
            <person name="Chen M."/>
        </authorList>
    </citation>
    <scope>NUCLEOTIDE SEQUENCE [LARGE SCALE GENOMIC DNA]</scope>
    <source>
        <strain evidence="1 2">C2206</strain>
    </source>
</reference>
<proteinExistence type="predicted"/>
<sequence length="114" mass="13270">MATMGKYCKAYPVKRLREFSQWTERSDNTRKETKKIDGTEVEVNRQLSDDDIFYLQENYVVTDGIFKDENIIFDQITPEWQEFCRTVLEFEIPDYASSTVNETVNEPVGANAAP</sequence>
<evidence type="ECO:0000313" key="2">
    <source>
        <dbReference type="Proteomes" id="UP000191901"/>
    </source>
</evidence>